<feature type="region of interest" description="Disordered" evidence="1">
    <location>
        <begin position="1"/>
        <end position="36"/>
    </location>
</feature>
<dbReference type="EMBL" id="CP144693">
    <property type="protein sequence ID" value="WVY99302.1"/>
    <property type="molecule type" value="Genomic_DNA"/>
</dbReference>
<reference evidence="2 3" key="1">
    <citation type="journal article" date="2023" name="Life. Sci Alliance">
        <title>Evolutionary insights into 3D genome organization and epigenetic landscape of Vigna mungo.</title>
        <authorList>
            <person name="Junaid A."/>
            <person name="Singh B."/>
            <person name="Bhatia S."/>
        </authorList>
    </citation>
    <scope>NUCLEOTIDE SEQUENCE [LARGE SCALE GENOMIC DNA]</scope>
    <source>
        <strain evidence="2">Urdbean</strain>
    </source>
</reference>
<proteinExistence type="predicted"/>
<gene>
    <name evidence="2" type="ORF">V8G54_025372</name>
</gene>
<accession>A0AAQ3MXN6</accession>
<protein>
    <submittedName>
        <fullName evidence="2">Uncharacterized protein</fullName>
    </submittedName>
</protein>
<dbReference type="Proteomes" id="UP001374535">
    <property type="component" value="Chromosome 8"/>
</dbReference>
<dbReference type="AlphaFoldDB" id="A0AAQ3MXN6"/>
<feature type="compositionally biased region" description="Polar residues" evidence="1">
    <location>
        <begin position="1"/>
        <end position="20"/>
    </location>
</feature>
<evidence type="ECO:0000313" key="3">
    <source>
        <dbReference type="Proteomes" id="UP001374535"/>
    </source>
</evidence>
<organism evidence="2 3">
    <name type="scientific">Vigna mungo</name>
    <name type="common">Black gram</name>
    <name type="synonym">Phaseolus mungo</name>
    <dbReference type="NCBI Taxonomy" id="3915"/>
    <lineage>
        <taxon>Eukaryota</taxon>
        <taxon>Viridiplantae</taxon>
        <taxon>Streptophyta</taxon>
        <taxon>Embryophyta</taxon>
        <taxon>Tracheophyta</taxon>
        <taxon>Spermatophyta</taxon>
        <taxon>Magnoliopsida</taxon>
        <taxon>eudicotyledons</taxon>
        <taxon>Gunneridae</taxon>
        <taxon>Pentapetalae</taxon>
        <taxon>rosids</taxon>
        <taxon>fabids</taxon>
        <taxon>Fabales</taxon>
        <taxon>Fabaceae</taxon>
        <taxon>Papilionoideae</taxon>
        <taxon>50 kb inversion clade</taxon>
        <taxon>NPAAA clade</taxon>
        <taxon>indigoferoid/millettioid clade</taxon>
        <taxon>Phaseoleae</taxon>
        <taxon>Vigna</taxon>
    </lineage>
</organism>
<sequence>MVNIVITPSRTDSSKATSTDRQQEGFTEKQNAPKAPQPTISIKCIAYKKTQGKKHINPTLQSKQIICFDKSFSKHTRKTIILHHLLSLPSHFRPIFFPSPSFFTITSLVTSSSYLFTFLDISPIFPRQFIEFQGESLSLS</sequence>
<evidence type="ECO:0000313" key="2">
    <source>
        <dbReference type="EMBL" id="WVY99302.1"/>
    </source>
</evidence>
<name>A0AAQ3MXN6_VIGMU</name>
<evidence type="ECO:0000256" key="1">
    <source>
        <dbReference type="SAM" id="MobiDB-lite"/>
    </source>
</evidence>
<keyword evidence="3" id="KW-1185">Reference proteome</keyword>